<dbReference type="EMBL" id="JAVRHR010000008">
    <property type="protein sequence ID" value="MDT0608603.1"/>
    <property type="molecule type" value="Genomic_DNA"/>
</dbReference>
<accession>A0ABU3AEJ6</accession>
<dbReference type="PANTHER" id="PTHR43280:SF2">
    <property type="entry name" value="HTH-TYPE TRANSCRIPTIONAL REGULATOR EXSA"/>
    <property type="match status" value="1"/>
</dbReference>
<keyword evidence="2" id="KW-0238">DNA-binding</keyword>
<comment type="caution">
    <text evidence="5">The sequence shown here is derived from an EMBL/GenBank/DDBJ whole genome shotgun (WGS) entry which is preliminary data.</text>
</comment>
<dbReference type="Gene3D" id="1.10.10.60">
    <property type="entry name" value="Homeodomain-like"/>
    <property type="match status" value="2"/>
</dbReference>
<feature type="domain" description="HTH araC/xylS-type" evidence="4">
    <location>
        <begin position="183"/>
        <end position="281"/>
    </location>
</feature>
<dbReference type="PROSITE" id="PS01124">
    <property type="entry name" value="HTH_ARAC_FAMILY_2"/>
    <property type="match status" value="1"/>
</dbReference>
<dbReference type="InterPro" id="IPR011051">
    <property type="entry name" value="RmlC_Cupin_sf"/>
</dbReference>
<sequence length="285" mass="33210">MKPIYESIIPYSNISFKVESYNAESCCMSAGWHIHPEYEIVYVKNGSGILRIGDKTHYYKNGVLVFLAGNIPHSDFGNKQYENSQEVVIQFSKEFVDEKLNLFPELGCIKKLIQTSKHVLIFHDSVKSYLSNSFEHFSDLSNQGKLINLLSILNYLSTTNDFHKLIHFGLPKEFREKETFRLKNIFEYINNNYNHKIEIKDIAIKVGLTPNSFSRFFKKMTNRTFIDFLNEFRIRKAVDSLNERDMTISEVMFLSGFSSPSYFSKQFIKYQGTTPSNYVKKAKLL</sequence>
<keyword evidence="3" id="KW-0804">Transcription</keyword>
<dbReference type="SUPFAM" id="SSF46689">
    <property type="entry name" value="Homeodomain-like"/>
    <property type="match status" value="2"/>
</dbReference>
<dbReference type="InterPro" id="IPR014710">
    <property type="entry name" value="RmlC-like_jellyroll"/>
</dbReference>
<evidence type="ECO:0000259" key="4">
    <source>
        <dbReference type="PROSITE" id="PS01124"/>
    </source>
</evidence>
<dbReference type="PANTHER" id="PTHR43280">
    <property type="entry name" value="ARAC-FAMILY TRANSCRIPTIONAL REGULATOR"/>
    <property type="match status" value="1"/>
</dbReference>
<dbReference type="InterPro" id="IPR018060">
    <property type="entry name" value="HTH_AraC"/>
</dbReference>
<keyword evidence="6" id="KW-1185">Reference proteome</keyword>
<dbReference type="InterPro" id="IPR009057">
    <property type="entry name" value="Homeodomain-like_sf"/>
</dbReference>
<reference evidence="5 6" key="1">
    <citation type="submission" date="2023-09" db="EMBL/GenBank/DDBJ databases">
        <authorList>
            <person name="Rey-Velasco X."/>
        </authorList>
    </citation>
    <scope>NUCLEOTIDE SEQUENCE [LARGE SCALE GENOMIC DNA]</scope>
    <source>
        <strain evidence="5 6">F388</strain>
    </source>
</reference>
<dbReference type="Gene3D" id="2.60.120.10">
    <property type="entry name" value="Jelly Rolls"/>
    <property type="match status" value="1"/>
</dbReference>
<dbReference type="SUPFAM" id="SSF51182">
    <property type="entry name" value="RmlC-like cupins"/>
    <property type="match status" value="1"/>
</dbReference>
<dbReference type="RefSeq" id="WP_311353339.1">
    <property type="nucleotide sequence ID" value="NZ_JAVRHR010000008.1"/>
</dbReference>
<dbReference type="Pfam" id="PF12833">
    <property type="entry name" value="HTH_18"/>
    <property type="match status" value="1"/>
</dbReference>
<evidence type="ECO:0000313" key="5">
    <source>
        <dbReference type="EMBL" id="MDT0608603.1"/>
    </source>
</evidence>
<organism evidence="5 6">
    <name type="scientific">Croceitalea rosinachiae</name>
    <dbReference type="NCBI Taxonomy" id="3075596"/>
    <lineage>
        <taxon>Bacteria</taxon>
        <taxon>Pseudomonadati</taxon>
        <taxon>Bacteroidota</taxon>
        <taxon>Flavobacteriia</taxon>
        <taxon>Flavobacteriales</taxon>
        <taxon>Flavobacteriaceae</taxon>
        <taxon>Croceitalea</taxon>
    </lineage>
</organism>
<gene>
    <name evidence="5" type="ORF">RM706_16305</name>
</gene>
<dbReference type="SMART" id="SM00342">
    <property type="entry name" value="HTH_ARAC"/>
    <property type="match status" value="1"/>
</dbReference>
<dbReference type="Pfam" id="PF02311">
    <property type="entry name" value="AraC_binding"/>
    <property type="match status" value="1"/>
</dbReference>
<evidence type="ECO:0000256" key="2">
    <source>
        <dbReference type="ARBA" id="ARBA00023125"/>
    </source>
</evidence>
<evidence type="ECO:0000256" key="3">
    <source>
        <dbReference type="ARBA" id="ARBA00023163"/>
    </source>
</evidence>
<evidence type="ECO:0000256" key="1">
    <source>
        <dbReference type="ARBA" id="ARBA00023015"/>
    </source>
</evidence>
<keyword evidence="1" id="KW-0805">Transcription regulation</keyword>
<dbReference type="Proteomes" id="UP001255246">
    <property type="component" value="Unassembled WGS sequence"/>
</dbReference>
<name>A0ABU3AEJ6_9FLAO</name>
<dbReference type="InterPro" id="IPR003313">
    <property type="entry name" value="AraC-bd"/>
</dbReference>
<proteinExistence type="predicted"/>
<protein>
    <submittedName>
        <fullName evidence="5">AraC family transcriptional regulator</fullName>
    </submittedName>
</protein>
<evidence type="ECO:0000313" key="6">
    <source>
        <dbReference type="Proteomes" id="UP001255246"/>
    </source>
</evidence>